<accession>A0A0A6RI21</accession>
<dbReference type="Proteomes" id="UP000076962">
    <property type="component" value="Unassembled WGS sequence"/>
</dbReference>
<name>A0A0A6RI21_9GAMM</name>
<evidence type="ECO:0000313" key="1">
    <source>
        <dbReference type="EMBL" id="OAD20255.1"/>
    </source>
</evidence>
<protein>
    <submittedName>
        <fullName evidence="1">Secreted protein</fullName>
    </submittedName>
</protein>
<reference evidence="1 2" key="1">
    <citation type="submission" date="2016-05" db="EMBL/GenBank/DDBJ databases">
        <title>Single-cell genome of chain-forming Candidatus Thiomargarita nelsonii and comparison to other large sulfur-oxidizing bacteria.</title>
        <authorList>
            <person name="Winkel M."/>
            <person name="Salman V."/>
            <person name="Woyke T."/>
            <person name="Schulz-Vogt H."/>
            <person name="Richter M."/>
            <person name="Flood B."/>
            <person name="Bailey J."/>
            <person name="Amann R."/>
            <person name="Mussmann M."/>
        </authorList>
    </citation>
    <scope>NUCLEOTIDE SEQUENCE [LARGE SCALE GENOMIC DNA]</scope>
    <source>
        <strain evidence="1 2">THI036</strain>
    </source>
</reference>
<evidence type="ECO:0000313" key="2">
    <source>
        <dbReference type="Proteomes" id="UP000076962"/>
    </source>
</evidence>
<dbReference type="SUPFAM" id="SSF102588">
    <property type="entry name" value="LmbE-like"/>
    <property type="match status" value="1"/>
</dbReference>
<proteinExistence type="predicted"/>
<sequence>MKKKIAVIAAHLGCGATMAKHIQAGDEVSVLIMAEGIKYPKIYGSILIALRAMGINPDEIE</sequence>
<gene>
    <name evidence="1" type="ORF">THIOM_004055</name>
</gene>
<dbReference type="InterPro" id="IPR024078">
    <property type="entry name" value="LmbE-like_dom_sf"/>
</dbReference>
<dbReference type="Gene3D" id="3.40.50.10320">
    <property type="entry name" value="LmbE-like"/>
    <property type="match status" value="1"/>
</dbReference>
<organism evidence="1 2">
    <name type="scientific">Candidatus Thiomargarita nelsonii</name>
    <dbReference type="NCBI Taxonomy" id="1003181"/>
    <lineage>
        <taxon>Bacteria</taxon>
        <taxon>Pseudomonadati</taxon>
        <taxon>Pseudomonadota</taxon>
        <taxon>Gammaproteobacteria</taxon>
        <taxon>Thiotrichales</taxon>
        <taxon>Thiotrichaceae</taxon>
        <taxon>Thiomargarita</taxon>
    </lineage>
</organism>
<dbReference type="AlphaFoldDB" id="A0A0A6RI21"/>
<dbReference type="EMBL" id="LUTY01002500">
    <property type="protein sequence ID" value="OAD20255.1"/>
    <property type="molecule type" value="Genomic_DNA"/>
</dbReference>
<keyword evidence="2" id="KW-1185">Reference proteome</keyword>
<comment type="caution">
    <text evidence="1">The sequence shown here is derived from an EMBL/GenBank/DDBJ whole genome shotgun (WGS) entry which is preliminary data.</text>
</comment>